<sequence length="124" mass="14102">MVFTRQSYKELGIPLIKAAEPSTRGRQVKISQYIKPKTDKINNADKRHPHEWSIDRTRNGELMETDEEGVGVNLATEIKQVAIEDETSVNQPGLEQEQESQEENPVIKTDEPSQGPGRRWGFTL</sequence>
<evidence type="ECO:0000313" key="2">
    <source>
        <dbReference type="EMBL" id="CAI5799296.1"/>
    </source>
</evidence>
<reference evidence="2" key="1">
    <citation type="submission" date="2022-12" db="EMBL/GenBank/DDBJ databases">
        <authorList>
            <person name="Alioto T."/>
            <person name="Alioto T."/>
            <person name="Gomez Garrido J."/>
        </authorList>
    </citation>
    <scope>NUCLEOTIDE SEQUENCE</scope>
</reference>
<proteinExistence type="predicted"/>
<feature type="region of interest" description="Disordered" evidence="1">
    <location>
        <begin position="84"/>
        <end position="124"/>
    </location>
</feature>
<evidence type="ECO:0000313" key="3">
    <source>
        <dbReference type="Proteomes" id="UP001178461"/>
    </source>
</evidence>
<dbReference type="EMBL" id="OX395145">
    <property type="protein sequence ID" value="CAI5799296.1"/>
    <property type="molecule type" value="Genomic_DNA"/>
</dbReference>
<organism evidence="2 3">
    <name type="scientific">Podarcis lilfordi</name>
    <name type="common">Lilford's wall lizard</name>
    <dbReference type="NCBI Taxonomy" id="74358"/>
    <lineage>
        <taxon>Eukaryota</taxon>
        <taxon>Metazoa</taxon>
        <taxon>Chordata</taxon>
        <taxon>Craniata</taxon>
        <taxon>Vertebrata</taxon>
        <taxon>Euteleostomi</taxon>
        <taxon>Lepidosauria</taxon>
        <taxon>Squamata</taxon>
        <taxon>Bifurcata</taxon>
        <taxon>Unidentata</taxon>
        <taxon>Episquamata</taxon>
        <taxon>Laterata</taxon>
        <taxon>Lacertibaenia</taxon>
        <taxon>Lacertidae</taxon>
        <taxon>Podarcis</taxon>
    </lineage>
</organism>
<accession>A0AA35LN19</accession>
<dbReference type="AlphaFoldDB" id="A0AA35LN19"/>
<keyword evidence="3" id="KW-1185">Reference proteome</keyword>
<gene>
    <name evidence="2" type="ORF">PODLI_1B041474</name>
</gene>
<evidence type="ECO:0000256" key="1">
    <source>
        <dbReference type="SAM" id="MobiDB-lite"/>
    </source>
</evidence>
<protein>
    <submittedName>
        <fullName evidence="2">Uncharacterized protein</fullName>
    </submittedName>
</protein>
<dbReference type="Proteomes" id="UP001178461">
    <property type="component" value="Chromosome W"/>
</dbReference>
<name>A0AA35LN19_9SAUR</name>